<feature type="region of interest" description="Disordered" evidence="1">
    <location>
        <begin position="42"/>
        <end position="110"/>
    </location>
</feature>
<evidence type="ECO:0000313" key="3">
    <source>
        <dbReference type="EMBL" id="WVZ73194.1"/>
    </source>
</evidence>
<sequence length="110" mass="11327">MAGAGAGAGAGWTGRRPSAALLLLLCALLCSSLLLLVPPEAAGQAEEDQEGETTERRSWLPVASWAGGRRALPRAAGSGSTRRPGGRWNSAGLRDSKHEVPSGPNPDSNR</sequence>
<feature type="compositionally biased region" description="Low complexity" evidence="1">
    <location>
        <begin position="66"/>
        <end position="79"/>
    </location>
</feature>
<gene>
    <name evidence="3" type="ORF">U9M48_021535</name>
</gene>
<organism evidence="3 4">
    <name type="scientific">Paspalum notatum var. saurae</name>
    <dbReference type="NCBI Taxonomy" id="547442"/>
    <lineage>
        <taxon>Eukaryota</taxon>
        <taxon>Viridiplantae</taxon>
        <taxon>Streptophyta</taxon>
        <taxon>Embryophyta</taxon>
        <taxon>Tracheophyta</taxon>
        <taxon>Spermatophyta</taxon>
        <taxon>Magnoliopsida</taxon>
        <taxon>Liliopsida</taxon>
        <taxon>Poales</taxon>
        <taxon>Poaceae</taxon>
        <taxon>PACMAD clade</taxon>
        <taxon>Panicoideae</taxon>
        <taxon>Andropogonodae</taxon>
        <taxon>Paspaleae</taxon>
        <taxon>Paspalinae</taxon>
        <taxon>Paspalum</taxon>
    </lineage>
</organism>
<keyword evidence="2" id="KW-0732">Signal</keyword>
<feature type="chain" id="PRO_5042887534" evidence="2">
    <location>
        <begin position="44"/>
        <end position="110"/>
    </location>
</feature>
<reference evidence="3 4" key="1">
    <citation type="submission" date="2024-02" db="EMBL/GenBank/DDBJ databases">
        <title>High-quality chromosome-scale genome assembly of Pensacola bahiagrass (Paspalum notatum Flugge var. saurae).</title>
        <authorList>
            <person name="Vega J.M."/>
            <person name="Podio M."/>
            <person name="Orjuela J."/>
            <person name="Siena L.A."/>
            <person name="Pessino S.C."/>
            <person name="Combes M.C."/>
            <person name="Mariac C."/>
            <person name="Albertini E."/>
            <person name="Pupilli F."/>
            <person name="Ortiz J.P.A."/>
            <person name="Leblanc O."/>
        </authorList>
    </citation>
    <scope>NUCLEOTIDE SEQUENCE [LARGE SCALE GENOMIC DNA]</scope>
    <source>
        <strain evidence="3">R1</strain>
        <tissue evidence="3">Leaf</tissue>
    </source>
</reference>
<feature type="signal peptide" evidence="2">
    <location>
        <begin position="1"/>
        <end position="43"/>
    </location>
</feature>
<name>A0AAQ3TJU8_PASNO</name>
<accession>A0AAQ3TJU8</accession>
<dbReference type="Proteomes" id="UP001341281">
    <property type="component" value="Chromosome 05"/>
</dbReference>
<dbReference type="AlphaFoldDB" id="A0AAQ3TJU8"/>
<evidence type="ECO:0000256" key="2">
    <source>
        <dbReference type="SAM" id="SignalP"/>
    </source>
</evidence>
<evidence type="ECO:0000256" key="1">
    <source>
        <dbReference type="SAM" id="MobiDB-lite"/>
    </source>
</evidence>
<proteinExistence type="predicted"/>
<dbReference type="EMBL" id="CP144749">
    <property type="protein sequence ID" value="WVZ73194.1"/>
    <property type="molecule type" value="Genomic_DNA"/>
</dbReference>
<protein>
    <submittedName>
        <fullName evidence="3">Uncharacterized protein</fullName>
    </submittedName>
</protein>
<keyword evidence="4" id="KW-1185">Reference proteome</keyword>
<evidence type="ECO:0000313" key="4">
    <source>
        <dbReference type="Proteomes" id="UP001341281"/>
    </source>
</evidence>